<evidence type="ECO:0000313" key="3">
    <source>
        <dbReference type="Proteomes" id="UP001633002"/>
    </source>
</evidence>
<comment type="caution">
    <text evidence="2">The sequence shown here is derived from an EMBL/GenBank/DDBJ whole genome shotgun (WGS) entry which is preliminary data.</text>
</comment>
<keyword evidence="3" id="KW-1185">Reference proteome</keyword>
<feature type="region of interest" description="Disordered" evidence="1">
    <location>
        <begin position="1"/>
        <end position="162"/>
    </location>
</feature>
<dbReference type="Proteomes" id="UP001633002">
    <property type="component" value="Unassembled WGS sequence"/>
</dbReference>
<gene>
    <name evidence="2" type="ORF">R1sor_022470</name>
</gene>
<protein>
    <submittedName>
        <fullName evidence="2">Uncharacterized protein</fullName>
    </submittedName>
</protein>
<reference evidence="2 3" key="1">
    <citation type="submission" date="2024-09" db="EMBL/GenBank/DDBJ databases">
        <title>Chromosome-scale assembly of Riccia sorocarpa.</title>
        <authorList>
            <person name="Paukszto L."/>
        </authorList>
    </citation>
    <scope>NUCLEOTIDE SEQUENCE [LARGE SCALE GENOMIC DNA]</scope>
    <source>
        <strain evidence="2">LP-2024</strain>
        <tissue evidence="2">Aerial parts of the thallus</tissue>
    </source>
</reference>
<evidence type="ECO:0000313" key="2">
    <source>
        <dbReference type="EMBL" id="KAL3679514.1"/>
    </source>
</evidence>
<name>A0ABD3GM53_9MARC</name>
<proteinExistence type="predicted"/>
<accession>A0ABD3GM53</accession>
<feature type="compositionally biased region" description="Basic residues" evidence="1">
    <location>
        <begin position="1"/>
        <end position="10"/>
    </location>
</feature>
<organism evidence="2 3">
    <name type="scientific">Riccia sorocarpa</name>
    <dbReference type="NCBI Taxonomy" id="122646"/>
    <lineage>
        <taxon>Eukaryota</taxon>
        <taxon>Viridiplantae</taxon>
        <taxon>Streptophyta</taxon>
        <taxon>Embryophyta</taxon>
        <taxon>Marchantiophyta</taxon>
        <taxon>Marchantiopsida</taxon>
        <taxon>Marchantiidae</taxon>
        <taxon>Marchantiales</taxon>
        <taxon>Ricciaceae</taxon>
        <taxon>Riccia</taxon>
    </lineage>
</organism>
<feature type="compositionally biased region" description="Basic and acidic residues" evidence="1">
    <location>
        <begin position="52"/>
        <end position="62"/>
    </location>
</feature>
<dbReference type="EMBL" id="JBJQOH010000007">
    <property type="protein sequence ID" value="KAL3679514.1"/>
    <property type="molecule type" value="Genomic_DNA"/>
</dbReference>
<dbReference type="AlphaFoldDB" id="A0ABD3GM53"/>
<evidence type="ECO:0000256" key="1">
    <source>
        <dbReference type="SAM" id="MobiDB-lite"/>
    </source>
</evidence>
<sequence>MAPKAPKRHRDASGPEGPPSTGPSYGQPWRRERTRGTRSSARSRSCGRRTTRHSERQARVTQEHPPSVSGEDPPAERPRRRRRAQENIPGWVRPDSPEDVDGEDVGQSSRGRRAPSPPPPAAHPAVERRQLRRRPAEAIPRPPPVEAVESDEEEDEPKRKVRKDALPEGDYLIKWSAVEDKVRYIRWGAISTEHLREAIASIADSMIRESGLDRALCRPMHKPHLAACMEFVRNFDEKQFTGTVRGEVIRIDAELIEQVFGIPPGMDLLSSVIHHVHVKDWMPIRDEVAKRYVAHQCAYVGWAPVLQAISMVLMAGRRPRCVSAHLLMYLQARFGTGGQKRTTKYNIASFIAGSISRETKWVKNHLKVKDPQRYCETFVGIPLTLICLHRGVITEEECETAFEIPETGWDFPAVGPEVAADEERDILGAGKP</sequence>